<protein>
    <submittedName>
        <fullName evidence="1">Uncharacterized protein</fullName>
    </submittedName>
</protein>
<proteinExistence type="predicted"/>
<evidence type="ECO:0000313" key="1">
    <source>
        <dbReference type="EMBL" id="KAI4864341.1"/>
    </source>
</evidence>
<sequence>MGSSDIAPSHAPQWLVPLSTVLLGTGVLFWCVTYVLMTRRSMQTRSYGMPILGLVINVSWEIVYGFYVAEMLFEKLGFTFWLLLDLGLIYTTVRFAPEEWESTNKFVGRHMAWILALLLAIGCWGHYAFASWWLSRPGIGSGDKSGKWYYGEDGYDTTELAYWSAGLSQLVLSSSSVAMLVVRGHSGGTGYMIWLCRFIGSLFGLGFCNGLLWWYWPEAHSYWTQPMSIFICGLSMICDVVYPFLLWHVRKTERVVANGRLVGAHVLEQGEKKGQ</sequence>
<evidence type="ECO:0000313" key="2">
    <source>
        <dbReference type="Proteomes" id="UP001497700"/>
    </source>
</evidence>
<comment type="caution">
    <text evidence="1">The sequence shown here is derived from an EMBL/GenBank/DDBJ whole genome shotgun (WGS) entry which is preliminary data.</text>
</comment>
<keyword evidence="2" id="KW-1185">Reference proteome</keyword>
<gene>
    <name evidence="1" type="ORF">F4820DRAFT_424113</name>
</gene>
<dbReference type="EMBL" id="MU393488">
    <property type="protein sequence ID" value="KAI4864341.1"/>
    <property type="molecule type" value="Genomic_DNA"/>
</dbReference>
<organism evidence="1 2">
    <name type="scientific">Hypoxylon rubiginosum</name>
    <dbReference type="NCBI Taxonomy" id="110542"/>
    <lineage>
        <taxon>Eukaryota</taxon>
        <taxon>Fungi</taxon>
        <taxon>Dikarya</taxon>
        <taxon>Ascomycota</taxon>
        <taxon>Pezizomycotina</taxon>
        <taxon>Sordariomycetes</taxon>
        <taxon>Xylariomycetidae</taxon>
        <taxon>Xylariales</taxon>
        <taxon>Hypoxylaceae</taxon>
        <taxon>Hypoxylon</taxon>
    </lineage>
</organism>
<dbReference type="Proteomes" id="UP001497700">
    <property type="component" value="Unassembled WGS sequence"/>
</dbReference>
<reference evidence="1 2" key="1">
    <citation type="journal article" date="2022" name="New Phytol.">
        <title>Ecological generalism drives hyperdiversity of secondary metabolite gene clusters in xylarialean endophytes.</title>
        <authorList>
            <person name="Franco M.E.E."/>
            <person name="Wisecaver J.H."/>
            <person name="Arnold A.E."/>
            <person name="Ju Y.M."/>
            <person name="Slot J.C."/>
            <person name="Ahrendt S."/>
            <person name="Moore L.P."/>
            <person name="Eastman K.E."/>
            <person name="Scott K."/>
            <person name="Konkel Z."/>
            <person name="Mondo S.J."/>
            <person name="Kuo A."/>
            <person name="Hayes R.D."/>
            <person name="Haridas S."/>
            <person name="Andreopoulos B."/>
            <person name="Riley R."/>
            <person name="LaButti K."/>
            <person name="Pangilinan J."/>
            <person name="Lipzen A."/>
            <person name="Amirebrahimi M."/>
            <person name="Yan J."/>
            <person name="Adam C."/>
            <person name="Keymanesh K."/>
            <person name="Ng V."/>
            <person name="Louie K."/>
            <person name="Northen T."/>
            <person name="Drula E."/>
            <person name="Henrissat B."/>
            <person name="Hsieh H.M."/>
            <person name="Youens-Clark K."/>
            <person name="Lutzoni F."/>
            <person name="Miadlikowska J."/>
            <person name="Eastwood D.C."/>
            <person name="Hamelin R.C."/>
            <person name="Grigoriev I.V."/>
            <person name="U'Ren J.M."/>
        </authorList>
    </citation>
    <scope>NUCLEOTIDE SEQUENCE [LARGE SCALE GENOMIC DNA]</scope>
    <source>
        <strain evidence="1 2">CBS 119005</strain>
    </source>
</reference>
<accession>A0ACB9YZ45</accession>
<name>A0ACB9YZ45_9PEZI</name>